<dbReference type="GO" id="GO:0008270">
    <property type="term" value="F:zinc ion binding"/>
    <property type="evidence" value="ECO:0007669"/>
    <property type="project" value="UniProtKB-KW"/>
</dbReference>
<comment type="subcellular location">
    <subcellularLocation>
        <location evidence="1">Nucleus</location>
    </subcellularLocation>
</comment>
<dbReference type="GO" id="GO:0005634">
    <property type="term" value="C:nucleus"/>
    <property type="evidence" value="ECO:0007669"/>
    <property type="project" value="UniProtKB-SubCell"/>
</dbReference>
<protein>
    <submittedName>
        <fullName evidence="13">C2H2-type domain-containing protein</fullName>
    </submittedName>
</protein>
<evidence type="ECO:0000256" key="5">
    <source>
        <dbReference type="ARBA" id="ARBA00023015"/>
    </source>
</evidence>
<dbReference type="Proteomes" id="UP000274429">
    <property type="component" value="Unassembled WGS sequence"/>
</dbReference>
<dbReference type="SMART" id="SM00355">
    <property type="entry name" value="ZnF_C2H2"/>
    <property type="match status" value="3"/>
</dbReference>
<dbReference type="PANTHER" id="PTHR46179">
    <property type="entry name" value="ZINC FINGER PROTEIN"/>
    <property type="match status" value="1"/>
</dbReference>
<keyword evidence="3 8" id="KW-0863">Zinc-finger</keyword>
<evidence type="ECO:0000313" key="12">
    <source>
        <dbReference type="Proteomes" id="UP000274429"/>
    </source>
</evidence>
<keyword evidence="5" id="KW-0805">Transcription regulation</keyword>
<dbReference type="STRING" id="6205.A0A0R3WQA9"/>
<keyword evidence="6" id="KW-0804">Transcription</keyword>
<evidence type="ECO:0000256" key="6">
    <source>
        <dbReference type="ARBA" id="ARBA00023163"/>
    </source>
</evidence>
<evidence type="ECO:0000256" key="2">
    <source>
        <dbReference type="ARBA" id="ARBA00022723"/>
    </source>
</evidence>
<dbReference type="OrthoDB" id="6271419at2759"/>
<dbReference type="WBParaSite" id="TTAC_0000294901-mRNA-1">
    <property type="protein sequence ID" value="TTAC_0000294901-mRNA-1"/>
    <property type="gene ID" value="TTAC_0000294901"/>
</dbReference>
<dbReference type="PROSITE" id="PS50157">
    <property type="entry name" value="ZINC_FINGER_C2H2_2"/>
    <property type="match status" value="2"/>
</dbReference>
<feature type="domain" description="C2H2-type" evidence="10">
    <location>
        <begin position="198"/>
        <end position="225"/>
    </location>
</feature>
<sequence>MEQTSSDLGLSYHSSPNSSTFQGGASQIIHDKPYVLNPLYVRLNCDKPEMDSDYLAAKRSASKESGSLFRSSPKRVKLLNFSSYSNKTLLLLERPTAESRLTPFGGPVPQANSDKSASKKRENQERTSIRVKPCTPREDQVNEGRVPLCTLTGGSYSKITDLLTEPIPNKFPVGSQVNGKSINQNDAQILSNNSSSPYTCSKCSKTFRTKLLLTHHNDTHDPSKGHRCSFPDCERAFRSQKYLDNHINDHHRSSSNLKCPHPYCSFVGTKKSDLKRHVAGTHKSTSLNQSPHFLKFGDPRNEVGECLSDEFLDDAMEIMSRNLKEIYATMPALSPVYTVNTSLEANAVPINGDHFSPDETSSTISAPSFSNGGCVTGAAMTPPSSNLPCLSPVSCSSRGFGLYHSQLPDSNSQWPPQGTVSNSSTVISDSQNGELCIRGFETRLSFSMWY</sequence>
<evidence type="ECO:0000313" key="11">
    <source>
        <dbReference type="EMBL" id="VDM21547.1"/>
    </source>
</evidence>
<dbReference type="GO" id="GO:0006357">
    <property type="term" value="P:regulation of transcription by RNA polymerase II"/>
    <property type="evidence" value="ECO:0007669"/>
    <property type="project" value="TreeGrafter"/>
</dbReference>
<evidence type="ECO:0000259" key="10">
    <source>
        <dbReference type="PROSITE" id="PS50157"/>
    </source>
</evidence>
<reference evidence="13" key="1">
    <citation type="submission" date="2017-02" db="UniProtKB">
        <authorList>
            <consortium name="WormBaseParasite"/>
        </authorList>
    </citation>
    <scope>IDENTIFICATION</scope>
</reference>
<dbReference type="Pfam" id="PF00096">
    <property type="entry name" value="zf-C2H2"/>
    <property type="match status" value="1"/>
</dbReference>
<evidence type="ECO:0000313" key="13">
    <source>
        <dbReference type="WBParaSite" id="TTAC_0000294901-mRNA-1"/>
    </source>
</evidence>
<keyword evidence="12" id="KW-1185">Reference proteome</keyword>
<evidence type="ECO:0000256" key="4">
    <source>
        <dbReference type="ARBA" id="ARBA00022833"/>
    </source>
</evidence>
<dbReference type="PROSITE" id="PS00028">
    <property type="entry name" value="ZINC_FINGER_C2H2_1"/>
    <property type="match status" value="2"/>
</dbReference>
<reference evidence="11 12" key="2">
    <citation type="submission" date="2018-11" db="EMBL/GenBank/DDBJ databases">
        <authorList>
            <consortium name="Pathogen Informatics"/>
        </authorList>
    </citation>
    <scope>NUCLEOTIDE SEQUENCE [LARGE SCALE GENOMIC DNA]</scope>
</reference>
<keyword evidence="2" id="KW-0479">Metal-binding</keyword>
<feature type="domain" description="C2H2-type" evidence="10">
    <location>
        <begin position="226"/>
        <end position="255"/>
    </location>
</feature>
<name>A0A0R3WQA9_HYDTA</name>
<dbReference type="InterPro" id="IPR036236">
    <property type="entry name" value="Znf_C2H2_sf"/>
</dbReference>
<evidence type="ECO:0000256" key="7">
    <source>
        <dbReference type="ARBA" id="ARBA00023242"/>
    </source>
</evidence>
<dbReference type="Gene3D" id="3.30.160.60">
    <property type="entry name" value="Classic Zinc Finger"/>
    <property type="match status" value="1"/>
</dbReference>
<dbReference type="EMBL" id="UYWX01001698">
    <property type="protein sequence ID" value="VDM21547.1"/>
    <property type="molecule type" value="Genomic_DNA"/>
</dbReference>
<keyword evidence="4" id="KW-0862">Zinc</keyword>
<evidence type="ECO:0000256" key="8">
    <source>
        <dbReference type="PROSITE-ProRule" id="PRU00042"/>
    </source>
</evidence>
<dbReference type="InterPro" id="IPR051061">
    <property type="entry name" value="Zinc_finger_trans_reg"/>
</dbReference>
<evidence type="ECO:0000256" key="9">
    <source>
        <dbReference type="SAM" id="MobiDB-lite"/>
    </source>
</evidence>
<evidence type="ECO:0000256" key="1">
    <source>
        <dbReference type="ARBA" id="ARBA00004123"/>
    </source>
</evidence>
<proteinExistence type="predicted"/>
<gene>
    <name evidence="11" type="ORF">TTAC_LOCUS2934</name>
</gene>
<keyword evidence="7" id="KW-0539">Nucleus</keyword>
<feature type="region of interest" description="Disordered" evidence="9">
    <location>
        <begin position="99"/>
        <end position="128"/>
    </location>
</feature>
<dbReference type="AlphaFoldDB" id="A0A0R3WQA9"/>
<evidence type="ECO:0000256" key="3">
    <source>
        <dbReference type="ARBA" id="ARBA00022771"/>
    </source>
</evidence>
<dbReference type="SUPFAM" id="SSF57667">
    <property type="entry name" value="beta-beta-alpha zinc fingers"/>
    <property type="match status" value="1"/>
</dbReference>
<dbReference type="InterPro" id="IPR013087">
    <property type="entry name" value="Znf_C2H2_type"/>
</dbReference>
<organism evidence="13">
    <name type="scientific">Hydatigena taeniaeformis</name>
    <name type="common">Feline tapeworm</name>
    <name type="synonym">Taenia taeniaeformis</name>
    <dbReference type="NCBI Taxonomy" id="6205"/>
    <lineage>
        <taxon>Eukaryota</taxon>
        <taxon>Metazoa</taxon>
        <taxon>Spiralia</taxon>
        <taxon>Lophotrochozoa</taxon>
        <taxon>Platyhelminthes</taxon>
        <taxon>Cestoda</taxon>
        <taxon>Eucestoda</taxon>
        <taxon>Cyclophyllidea</taxon>
        <taxon>Taeniidae</taxon>
        <taxon>Hydatigera</taxon>
    </lineage>
</organism>
<dbReference type="PANTHER" id="PTHR46179:SF13">
    <property type="entry name" value="C2H2-TYPE DOMAIN-CONTAINING PROTEIN"/>
    <property type="match status" value="1"/>
</dbReference>
<feature type="compositionally biased region" description="Basic and acidic residues" evidence="9">
    <location>
        <begin position="116"/>
        <end position="128"/>
    </location>
</feature>
<accession>A0A0R3WQA9</accession>